<dbReference type="EMBL" id="CP035467">
    <property type="protein sequence ID" value="QCW81116.1"/>
    <property type="molecule type" value="Genomic_DNA"/>
</dbReference>
<dbReference type="Proteomes" id="UP000305881">
    <property type="component" value="Chromosome"/>
</dbReference>
<dbReference type="KEGG" id="mbur:EQU24_01730"/>
<accession>A0A4P9UNP3</accession>
<proteinExistence type="predicted"/>
<evidence type="ECO:0000313" key="3">
    <source>
        <dbReference type="Proteomes" id="UP000305881"/>
    </source>
</evidence>
<dbReference type="SMART" id="SM00953">
    <property type="entry name" value="RES"/>
    <property type="match status" value="1"/>
</dbReference>
<evidence type="ECO:0000259" key="1">
    <source>
        <dbReference type="SMART" id="SM00953"/>
    </source>
</evidence>
<dbReference type="AlphaFoldDB" id="A0A4P9UNP3"/>
<dbReference type="InterPro" id="IPR014914">
    <property type="entry name" value="RES_dom"/>
</dbReference>
<organism evidence="2 3">
    <name type="scientific">Methylotuvimicrobium buryatense</name>
    <name type="common">Methylomicrobium buryatense</name>
    <dbReference type="NCBI Taxonomy" id="95641"/>
    <lineage>
        <taxon>Bacteria</taxon>
        <taxon>Pseudomonadati</taxon>
        <taxon>Pseudomonadota</taxon>
        <taxon>Gammaproteobacteria</taxon>
        <taxon>Methylococcales</taxon>
        <taxon>Methylococcaceae</taxon>
        <taxon>Methylotuvimicrobium</taxon>
    </lineage>
</organism>
<sequence length="157" mass="17818">MSGIKAYRIVKQKWIDSAFDGEGAKRYGGRWNSRGKPCVYLAGSESLAILEILVHLDKQQFLTYYALFELQLPKQDVHYLDAEKLPTCWRDEPAPPETAAIGDAWLIEGGGLALAMPSVIVPREWNFIVNTKHRAFADVVKHARLLDFEPDRRLFSS</sequence>
<dbReference type="Pfam" id="PF08808">
    <property type="entry name" value="RES"/>
    <property type="match status" value="1"/>
</dbReference>
<dbReference type="STRING" id="675511.GCA_000341735_02656"/>
<evidence type="ECO:0000313" key="2">
    <source>
        <dbReference type="EMBL" id="QCW81116.1"/>
    </source>
</evidence>
<dbReference type="OrthoDB" id="9789501at2"/>
<gene>
    <name evidence="2" type="ORF">EQU24_01730</name>
</gene>
<dbReference type="RefSeq" id="WP_017841161.1">
    <property type="nucleotide sequence ID" value="NZ_CP035467.1"/>
</dbReference>
<keyword evidence="3" id="KW-1185">Reference proteome</keyword>
<feature type="domain" description="RES" evidence="1">
    <location>
        <begin position="18"/>
        <end position="143"/>
    </location>
</feature>
<reference evidence="3" key="1">
    <citation type="journal article" date="2019" name="J. Bacteriol.">
        <title>A Mutagenic Screen Identifies a TonB-Dependent Receptor Required for the Lanthanide Metal Switch in the Type I Methanotroph 'Methylotuvimicrobium buryatense' 5GB1C.</title>
        <authorList>
            <person name="Groom J.D."/>
            <person name="Ford S.M."/>
            <person name="Pesesky M.W."/>
            <person name="Lidstrom M.E."/>
        </authorList>
    </citation>
    <scope>NUCLEOTIDE SEQUENCE [LARGE SCALE GENOMIC DNA]</scope>
    <source>
        <strain evidence="3">5GB1C</strain>
    </source>
</reference>
<protein>
    <submittedName>
        <fullName evidence="2">RES domain-containing protein</fullName>
    </submittedName>
</protein>
<name>A0A4P9UNP3_METBY</name>